<keyword evidence="1" id="KW-0732">Signal</keyword>
<feature type="domain" description="DUF4283" evidence="2">
    <location>
        <begin position="39"/>
        <end position="110"/>
    </location>
</feature>
<name>A0AAD9ZVE2_9ROSI</name>
<evidence type="ECO:0000259" key="2">
    <source>
        <dbReference type="Pfam" id="PF14111"/>
    </source>
</evidence>
<dbReference type="EMBL" id="JANJYJ010000008">
    <property type="protein sequence ID" value="KAK3193163.1"/>
    <property type="molecule type" value="Genomic_DNA"/>
</dbReference>
<accession>A0AAD9ZVE2</accession>
<organism evidence="3 4">
    <name type="scientific">Dipteronia sinensis</name>
    <dbReference type="NCBI Taxonomy" id="43782"/>
    <lineage>
        <taxon>Eukaryota</taxon>
        <taxon>Viridiplantae</taxon>
        <taxon>Streptophyta</taxon>
        <taxon>Embryophyta</taxon>
        <taxon>Tracheophyta</taxon>
        <taxon>Spermatophyta</taxon>
        <taxon>Magnoliopsida</taxon>
        <taxon>eudicotyledons</taxon>
        <taxon>Gunneridae</taxon>
        <taxon>Pentapetalae</taxon>
        <taxon>rosids</taxon>
        <taxon>malvids</taxon>
        <taxon>Sapindales</taxon>
        <taxon>Sapindaceae</taxon>
        <taxon>Hippocastanoideae</taxon>
        <taxon>Acereae</taxon>
        <taxon>Dipteronia</taxon>
    </lineage>
</organism>
<sequence>MCSHGWNLVQQLYRVWVLVDLCLSSKLEDDFQLEGLGDVSRCLVGKVLTGKKVNRDVFIGLIEQLWSLIGRVRIKSVGDNTFMFFFRSLEDRNQIWNRCPWQFDKSLIFLGKPIGSGDISKIAFDQVGIWVQIHNIPIMCMNRRTARRLADQIGVVIEIPTDSKECWGRFIRVKIQVDILKSLKRWLRLKLDRSENITVVSLKYERLLEFHYACKKIGHGLREYPDDDARTNALEGSIPKYGA</sequence>
<dbReference type="InterPro" id="IPR025558">
    <property type="entry name" value="DUF4283"/>
</dbReference>
<comment type="caution">
    <text evidence="3">The sequence shown here is derived from an EMBL/GenBank/DDBJ whole genome shotgun (WGS) entry which is preliminary data.</text>
</comment>
<protein>
    <recommendedName>
        <fullName evidence="2">DUF4283 domain-containing protein</fullName>
    </recommendedName>
</protein>
<dbReference type="InterPro" id="IPR040256">
    <property type="entry name" value="At4g02000-like"/>
</dbReference>
<dbReference type="Pfam" id="PF14111">
    <property type="entry name" value="DUF4283"/>
    <property type="match status" value="1"/>
</dbReference>
<gene>
    <name evidence="3" type="ORF">Dsin_024473</name>
</gene>
<feature type="signal peptide" evidence="1">
    <location>
        <begin position="1"/>
        <end position="24"/>
    </location>
</feature>
<keyword evidence="4" id="KW-1185">Reference proteome</keyword>
<evidence type="ECO:0000256" key="1">
    <source>
        <dbReference type="SAM" id="SignalP"/>
    </source>
</evidence>
<feature type="chain" id="PRO_5042206689" description="DUF4283 domain-containing protein" evidence="1">
    <location>
        <begin position="25"/>
        <end position="243"/>
    </location>
</feature>
<dbReference type="Proteomes" id="UP001281410">
    <property type="component" value="Unassembled WGS sequence"/>
</dbReference>
<reference evidence="3" key="1">
    <citation type="journal article" date="2023" name="Plant J.">
        <title>Genome sequences and population genomics provide insights into the demographic history, inbreeding, and mutation load of two 'living fossil' tree species of Dipteronia.</title>
        <authorList>
            <person name="Feng Y."/>
            <person name="Comes H.P."/>
            <person name="Chen J."/>
            <person name="Zhu S."/>
            <person name="Lu R."/>
            <person name="Zhang X."/>
            <person name="Li P."/>
            <person name="Qiu J."/>
            <person name="Olsen K.M."/>
            <person name="Qiu Y."/>
        </authorList>
    </citation>
    <scope>NUCLEOTIDE SEQUENCE</scope>
    <source>
        <strain evidence="3">NBL</strain>
    </source>
</reference>
<dbReference type="PANTHER" id="PTHR31286">
    <property type="entry name" value="GLYCINE-RICH CELL WALL STRUCTURAL PROTEIN 1.8-LIKE"/>
    <property type="match status" value="1"/>
</dbReference>
<dbReference type="PANTHER" id="PTHR31286:SF167">
    <property type="entry name" value="OS09G0268800 PROTEIN"/>
    <property type="match status" value="1"/>
</dbReference>
<proteinExistence type="predicted"/>
<dbReference type="AlphaFoldDB" id="A0AAD9ZVE2"/>
<evidence type="ECO:0000313" key="4">
    <source>
        <dbReference type="Proteomes" id="UP001281410"/>
    </source>
</evidence>
<evidence type="ECO:0000313" key="3">
    <source>
        <dbReference type="EMBL" id="KAK3193163.1"/>
    </source>
</evidence>